<dbReference type="EMBL" id="JACHIW010000001">
    <property type="protein sequence ID" value="MBB5154459.1"/>
    <property type="molecule type" value="Genomic_DNA"/>
</dbReference>
<gene>
    <name evidence="2" type="ORF">BJ970_001993</name>
</gene>
<dbReference type="Proteomes" id="UP000584374">
    <property type="component" value="Unassembled WGS sequence"/>
</dbReference>
<evidence type="ECO:0000313" key="2">
    <source>
        <dbReference type="EMBL" id="MBB5154459.1"/>
    </source>
</evidence>
<comment type="caution">
    <text evidence="2">The sequence shown here is derived from an EMBL/GenBank/DDBJ whole genome shotgun (WGS) entry which is preliminary data.</text>
</comment>
<dbReference type="AlphaFoldDB" id="A0A840Q729"/>
<keyword evidence="3" id="KW-1185">Reference proteome</keyword>
<organism evidence="2 3">
    <name type="scientific">Saccharopolyspora phatthalungensis</name>
    <dbReference type="NCBI Taxonomy" id="664693"/>
    <lineage>
        <taxon>Bacteria</taxon>
        <taxon>Bacillati</taxon>
        <taxon>Actinomycetota</taxon>
        <taxon>Actinomycetes</taxon>
        <taxon>Pseudonocardiales</taxon>
        <taxon>Pseudonocardiaceae</taxon>
        <taxon>Saccharopolyspora</taxon>
    </lineage>
</organism>
<dbReference type="RefSeq" id="WP_184725979.1">
    <property type="nucleotide sequence ID" value="NZ_JACHIW010000001.1"/>
</dbReference>
<proteinExistence type="predicted"/>
<feature type="domain" description="DUF4097" evidence="1">
    <location>
        <begin position="129"/>
        <end position="263"/>
    </location>
</feature>
<evidence type="ECO:0000313" key="3">
    <source>
        <dbReference type="Proteomes" id="UP000584374"/>
    </source>
</evidence>
<name>A0A840Q729_9PSEU</name>
<sequence length="279" mass="28309">MVRVGLAVGGAALVLIGGAALTWGPLGSAEERTTALDGIDRIELASGSGDVEVSYAPGARGEIVQRVHRWAGAFWGADKVEHRVEGGALVLATDCGWNCSVDYRITLPAPVPIRGNLDSGSLHVVGMRSVQAEVGSGSVDVSEIGGAVDVRTGSGSVSVRRVDGQVDAHTGSGEITLADIGGKVGAETGSGDIEGRGLRGADIVAKTNSGSARLGLAGPQSADVSTDSGQIELTVPNDRYRVDTDTGSGDIDIEVAQDPSAPKRLMLSSGSGDIVVRQS</sequence>
<accession>A0A840Q729</accession>
<dbReference type="Pfam" id="PF13349">
    <property type="entry name" value="DUF4097"/>
    <property type="match status" value="1"/>
</dbReference>
<evidence type="ECO:0000259" key="1">
    <source>
        <dbReference type="Pfam" id="PF13349"/>
    </source>
</evidence>
<protein>
    <recommendedName>
        <fullName evidence="1">DUF4097 domain-containing protein</fullName>
    </recommendedName>
</protein>
<dbReference type="InterPro" id="IPR025164">
    <property type="entry name" value="Toastrack_DUF4097"/>
</dbReference>
<reference evidence="2 3" key="1">
    <citation type="submission" date="2020-08" db="EMBL/GenBank/DDBJ databases">
        <title>Sequencing the genomes of 1000 actinobacteria strains.</title>
        <authorList>
            <person name="Klenk H.-P."/>
        </authorList>
    </citation>
    <scope>NUCLEOTIDE SEQUENCE [LARGE SCALE GENOMIC DNA]</scope>
    <source>
        <strain evidence="2 3">DSM 45584</strain>
    </source>
</reference>